<dbReference type="EMBL" id="JAVDXU010000002">
    <property type="protein sequence ID" value="MDR7270115.1"/>
    <property type="molecule type" value="Genomic_DNA"/>
</dbReference>
<evidence type="ECO:0000313" key="2">
    <source>
        <dbReference type="Proteomes" id="UP001180453"/>
    </source>
</evidence>
<reference evidence="1 2" key="1">
    <citation type="submission" date="2023-07" db="EMBL/GenBank/DDBJ databases">
        <title>Sorghum-associated microbial communities from plants grown in Nebraska, USA.</title>
        <authorList>
            <person name="Schachtman D."/>
        </authorList>
    </citation>
    <scope>NUCLEOTIDE SEQUENCE [LARGE SCALE GENOMIC DNA]</scope>
    <source>
        <strain evidence="1 2">BE314</strain>
    </source>
</reference>
<comment type="caution">
    <text evidence="1">The sequence shown here is derived from an EMBL/GenBank/DDBJ whole genome shotgun (WGS) entry which is preliminary data.</text>
</comment>
<proteinExistence type="predicted"/>
<name>A0ABU1YMP6_ROSSA</name>
<gene>
    <name evidence="1" type="ORF">J2X20_002773</name>
</gene>
<accession>A0ABU1YMP6</accession>
<sequence>MGPDDAIKACEGVLLEAIQWNDYLKRLPSECTIARRLLDNRDRLADSYAELYLKLGNGPALNSFLGLVLSAAAVWGDDLEPEDLALKAELIQLNRRIARSAAELSGFLDRREDLRHSSGLKDQTFYNVADLIDAAGDNDLYRYKLTASIDELRQRFDWKHWPSLAGVAEALGRDADEARVPEDSSATLEVASQIAPGSPERFLSTVFHMLSNIRMKNKGMFPDPFDVTNESLAALTNTALRLVGDDRLRAATVDDYYGDWAEARLGFRHSRIPYADSMPDFGDTDAPPRP</sequence>
<keyword evidence="2" id="KW-1185">Reference proteome</keyword>
<protein>
    <submittedName>
        <fullName evidence="1">Uncharacterized protein</fullName>
    </submittedName>
</protein>
<organism evidence="1 2">
    <name type="scientific">Roseateles saccharophilus</name>
    <name type="common">Pseudomonas saccharophila</name>
    <dbReference type="NCBI Taxonomy" id="304"/>
    <lineage>
        <taxon>Bacteria</taxon>
        <taxon>Pseudomonadati</taxon>
        <taxon>Pseudomonadota</taxon>
        <taxon>Betaproteobacteria</taxon>
        <taxon>Burkholderiales</taxon>
        <taxon>Sphaerotilaceae</taxon>
        <taxon>Roseateles</taxon>
    </lineage>
</organism>
<evidence type="ECO:0000313" key="1">
    <source>
        <dbReference type="EMBL" id="MDR7270115.1"/>
    </source>
</evidence>
<dbReference type="Proteomes" id="UP001180453">
    <property type="component" value="Unassembled WGS sequence"/>
</dbReference>
<dbReference type="RefSeq" id="WP_310265680.1">
    <property type="nucleotide sequence ID" value="NZ_JAVDXU010000002.1"/>
</dbReference>